<reference evidence="10" key="1">
    <citation type="journal article" date="2006" name="Science">
        <title>Ancient noncoding elements conserved in the human genome.</title>
        <authorList>
            <person name="Venkatesh B."/>
            <person name="Kirkness E.F."/>
            <person name="Loh Y.H."/>
            <person name="Halpern A.L."/>
            <person name="Lee A.P."/>
            <person name="Johnson J."/>
            <person name="Dandona N."/>
            <person name="Viswanathan L.D."/>
            <person name="Tay A."/>
            <person name="Venter J.C."/>
            <person name="Strausberg R.L."/>
            <person name="Brenner S."/>
        </authorList>
    </citation>
    <scope>NUCLEOTIDE SEQUENCE [LARGE SCALE GENOMIC DNA]</scope>
</reference>
<evidence type="ECO:0000256" key="5">
    <source>
        <dbReference type="ARBA" id="ARBA00023242"/>
    </source>
</evidence>
<feature type="region of interest" description="Disordered" evidence="7">
    <location>
        <begin position="637"/>
        <end position="665"/>
    </location>
</feature>
<organism evidence="9 10">
    <name type="scientific">Callorhinchus milii</name>
    <name type="common">Ghost shark</name>
    <dbReference type="NCBI Taxonomy" id="7868"/>
    <lineage>
        <taxon>Eukaryota</taxon>
        <taxon>Metazoa</taxon>
        <taxon>Chordata</taxon>
        <taxon>Craniata</taxon>
        <taxon>Vertebrata</taxon>
        <taxon>Chondrichthyes</taxon>
        <taxon>Holocephali</taxon>
        <taxon>Chimaeriformes</taxon>
        <taxon>Callorhinchidae</taxon>
        <taxon>Callorhinchus</taxon>
    </lineage>
</organism>
<dbReference type="InterPro" id="IPR029334">
    <property type="entry name" value="PP1-bd"/>
</dbReference>
<keyword evidence="2" id="KW-1017">Isopeptide bond</keyword>
<dbReference type="CDD" id="cd22673">
    <property type="entry name" value="FHA_Ki67"/>
    <property type="match status" value="1"/>
</dbReference>
<evidence type="ECO:0000256" key="4">
    <source>
        <dbReference type="ARBA" id="ARBA00022843"/>
    </source>
</evidence>
<reference evidence="10" key="2">
    <citation type="journal article" date="2007" name="PLoS Biol.">
        <title>Survey sequencing and comparative analysis of the elephant shark (Callorhinchus milii) genome.</title>
        <authorList>
            <person name="Venkatesh B."/>
            <person name="Kirkness E.F."/>
            <person name="Loh Y.H."/>
            <person name="Halpern A.L."/>
            <person name="Lee A.P."/>
            <person name="Johnson J."/>
            <person name="Dandona N."/>
            <person name="Viswanathan L.D."/>
            <person name="Tay A."/>
            <person name="Venter J.C."/>
            <person name="Strausberg R.L."/>
            <person name="Brenner S."/>
        </authorList>
    </citation>
    <scope>NUCLEOTIDE SEQUENCE [LARGE SCALE GENOMIC DNA]</scope>
</reference>
<dbReference type="Proteomes" id="UP000314986">
    <property type="component" value="Unassembled WGS sequence"/>
</dbReference>
<feature type="compositionally biased region" description="Low complexity" evidence="7">
    <location>
        <begin position="331"/>
        <end position="340"/>
    </location>
</feature>
<keyword evidence="10" id="KW-1185">Reference proteome</keyword>
<dbReference type="PROSITE" id="PS50006">
    <property type="entry name" value="FHA_DOMAIN"/>
    <property type="match status" value="1"/>
</dbReference>
<keyword evidence="3" id="KW-0597">Phosphoprotein</keyword>
<evidence type="ECO:0000256" key="2">
    <source>
        <dbReference type="ARBA" id="ARBA00022499"/>
    </source>
</evidence>
<name>A0A4W3HTZ3_CALMI</name>
<dbReference type="KEGG" id="cmk:103190865"/>
<dbReference type="Ensembl" id="ENSCMIT00000012872.1">
    <property type="protein sequence ID" value="ENSCMIP00000012584.1"/>
    <property type="gene ID" value="ENSCMIG00000006387.1"/>
</dbReference>
<dbReference type="GeneID" id="103190865"/>
<evidence type="ECO:0000256" key="3">
    <source>
        <dbReference type="ARBA" id="ARBA00022553"/>
    </source>
</evidence>
<dbReference type="PANTHER" id="PTHR21603:SF18">
    <property type="entry name" value="ANTIGEN KI-67-LIKE PROTEIN"/>
    <property type="match status" value="1"/>
</dbReference>
<evidence type="ECO:0000256" key="1">
    <source>
        <dbReference type="ARBA" id="ARBA00004123"/>
    </source>
</evidence>
<dbReference type="OrthoDB" id="9947694at2759"/>
<feature type="region of interest" description="Disordered" evidence="7">
    <location>
        <begin position="303"/>
        <end position="342"/>
    </location>
</feature>
<dbReference type="GO" id="GO:0005634">
    <property type="term" value="C:nucleus"/>
    <property type="evidence" value="ECO:0007669"/>
    <property type="project" value="UniProtKB-SubCell"/>
</dbReference>
<feature type="region of interest" description="Disordered" evidence="7">
    <location>
        <begin position="427"/>
        <end position="449"/>
    </location>
</feature>
<dbReference type="SUPFAM" id="SSF49879">
    <property type="entry name" value="SMAD/FHA domain"/>
    <property type="match status" value="1"/>
</dbReference>
<feature type="region of interest" description="Disordered" evidence="7">
    <location>
        <begin position="895"/>
        <end position="914"/>
    </location>
</feature>
<feature type="domain" description="FHA" evidence="8">
    <location>
        <begin position="27"/>
        <end position="77"/>
    </location>
</feature>
<dbReference type="STRING" id="7868.ENSCMIP00000012584"/>
<feature type="compositionally biased region" description="Basic and acidic residues" evidence="7">
    <location>
        <begin position="725"/>
        <end position="742"/>
    </location>
</feature>
<feature type="region of interest" description="Disordered" evidence="7">
    <location>
        <begin position="376"/>
        <end position="414"/>
    </location>
</feature>
<proteinExistence type="predicted"/>
<sequence>MDRYGMLIQLKETDEGKCQFPLESRSFLFGRNQKCDLNIVAPNVAGEHCKLEVNENNEVILRNLACAAPALLNGKPVSDAELVEAGDVITIFNHSFRFDSRESASVIAMSGTEETAQERFVSEELKWSRKARRNIAGKRKSRVSPLCEITLSSVENLDQKVKPQPQFSSSQQLQDDGLYEVPTLEGKMNKQLEDFVECRSRLDVHQETSDEMSESTRGDTTRGALLDLEFQSRKVTQADPLLHKSISPENKDIPVRGACGDGNDQSFLMLTDCSVTPCKPFSNNVRGSEGQELFVKKDKEEFSGPANQLQVPAEMSNPKPGGKQKTRFSRRASSVGARGSPETNSLICHIARQRMQAQESKRILLLKSMMEEAYKGSLQAEEEEKTPAPDVSVGDSKETGTPPITPCASDPPPKKKVTFGDELTPELFDKRLPSNTPLRKGGTPVQRKTVFSDSPRSVLKRGSKMGPITEYRTNSCKVIHSGYEPPFSPEINCGSAESLEQLAKMADNLDNDVERPVDEGEGCQLRLNFNCLSPLEHSLGSEELQDCLKNHAYQEQLGDTAEMCEALKQNQGPMEADSISGFTKLPEPLIDIDAIYTNKMISEVVDQVANFYKVRKPRKRRTMQGNCKARNLSAKISQRKGNCKERAGRQASNKKSKPGGESITGEKSLIPILSVGDQQRASRFAIHPSLQDVLEETERNEDKIILFEQVDTTVKLSPVSEFTAEKIPGRERKRSETAELPRRSSRVRNNAKKDGDPSQTPAKGKRGRKVKVSLYGRREYASKKPLLSPIAEVFDELPELGDLTASVSPTENALNWSTSAPNITDDIPEESEQDLSATGLPANGCAVQHNVTERFGKKGQIRRTIIFCSEEQQVDLPPLKSETLEEVVNIVKSPLSEDSENTTAPMHDTEPHQSSAIGEIVDDEQKVTVSYVTRKRGQRGNLVVVNCGSEETADEGQVMSAGVMGLVEIVTDSTNQTAAPSPTCPLLLPESNVLEDLNKQVQDVAGETQQPALVLPAEALIVVVSPAAAMKEEISLSPPKARKVLQTRKGRRRRKLFALTEIACEEQPDETAERYLTEANGNNKVEKRRTKGRLSACRVIDEHDVADIDRARGITSFRIPFNAAEQDYSVERVDTDIFVAAGQLTTEDFDSGSREASRLRNRKKVRRSGRLSMSLNTEGLTWIESSIPEQAEKYTSPRSKATLRKLQQKSLSHANDGEVRSGGLTLGGGYLPCNGSGFEVAFDGAEEPPLKSILLD</sequence>
<keyword evidence="5" id="KW-0539">Nucleus</keyword>
<dbReference type="InterPro" id="IPR008984">
    <property type="entry name" value="SMAD_FHA_dom_sf"/>
</dbReference>
<keyword evidence="4" id="KW-0832">Ubl conjugation</keyword>
<evidence type="ECO:0000256" key="6">
    <source>
        <dbReference type="ARBA" id="ARBA00023306"/>
    </source>
</evidence>
<protein>
    <recommendedName>
        <fullName evidence="8">FHA domain-containing protein</fullName>
    </recommendedName>
</protein>
<dbReference type="OMA" id="NCKERAG"/>
<reference evidence="10" key="3">
    <citation type="journal article" date="2014" name="Nature">
        <title>Elephant shark genome provides unique insights into gnathostome evolution.</title>
        <authorList>
            <consortium name="International Elephant Shark Genome Sequencing Consortium"/>
            <person name="Venkatesh B."/>
            <person name="Lee A.P."/>
            <person name="Ravi V."/>
            <person name="Maurya A.K."/>
            <person name="Lian M.M."/>
            <person name="Swann J.B."/>
            <person name="Ohta Y."/>
            <person name="Flajnik M.F."/>
            <person name="Sutoh Y."/>
            <person name="Kasahara M."/>
            <person name="Hoon S."/>
            <person name="Gangu V."/>
            <person name="Roy S.W."/>
            <person name="Irimia M."/>
            <person name="Korzh V."/>
            <person name="Kondrychyn I."/>
            <person name="Lim Z.W."/>
            <person name="Tay B.H."/>
            <person name="Tohari S."/>
            <person name="Kong K.W."/>
            <person name="Ho S."/>
            <person name="Lorente-Galdos B."/>
            <person name="Quilez J."/>
            <person name="Marques-Bonet T."/>
            <person name="Raney B.J."/>
            <person name="Ingham P.W."/>
            <person name="Tay A."/>
            <person name="Hillier L.W."/>
            <person name="Minx P."/>
            <person name="Boehm T."/>
            <person name="Wilson R.K."/>
            <person name="Brenner S."/>
            <person name="Warren W.C."/>
        </authorList>
    </citation>
    <scope>NUCLEOTIDE SEQUENCE [LARGE SCALE GENOMIC DNA]</scope>
</reference>
<evidence type="ECO:0000259" key="8">
    <source>
        <dbReference type="PROSITE" id="PS50006"/>
    </source>
</evidence>
<dbReference type="GO" id="GO:0051983">
    <property type="term" value="P:regulation of chromosome segregation"/>
    <property type="evidence" value="ECO:0007669"/>
    <property type="project" value="TreeGrafter"/>
</dbReference>
<dbReference type="PANTHER" id="PTHR21603">
    <property type="entry name" value="ANTIGEN KI-67-LIKE PROTEIN"/>
    <property type="match status" value="1"/>
</dbReference>
<accession>A0A4W3HTZ3</accession>
<evidence type="ECO:0000256" key="7">
    <source>
        <dbReference type="SAM" id="MobiDB-lite"/>
    </source>
</evidence>
<dbReference type="GeneTree" id="ENSGT00940000154352"/>
<reference evidence="9" key="4">
    <citation type="submission" date="2025-08" db="UniProtKB">
        <authorList>
            <consortium name="Ensembl"/>
        </authorList>
    </citation>
    <scope>IDENTIFICATION</scope>
</reference>
<comment type="subcellular location">
    <subcellularLocation>
        <location evidence="1">Nucleus</location>
    </subcellularLocation>
</comment>
<dbReference type="AlphaFoldDB" id="A0A4W3HTZ3"/>
<reference evidence="9" key="5">
    <citation type="submission" date="2025-09" db="UniProtKB">
        <authorList>
            <consortium name="Ensembl"/>
        </authorList>
    </citation>
    <scope>IDENTIFICATION</scope>
</reference>
<gene>
    <name evidence="9" type="primary">LOC103190865</name>
</gene>
<dbReference type="Gene3D" id="2.60.200.20">
    <property type="match status" value="1"/>
</dbReference>
<keyword evidence="6" id="KW-0131">Cell cycle</keyword>
<evidence type="ECO:0000313" key="10">
    <source>
        <dbReference type="Proteomes" id="UP000314986"/>
    </source>
</evidence>
<dbReference type="GO" id="GO:0007088">
    <property type="term" value="P:regulation of mitotic nuclear division"/>
    <property type="evidence" value="ECO:0007669"/>
    <property type="project" value="TreeGrafter"/>
</dbReference>
<dbReference type="InterPro" id="IPR032030">
    <property type="entry name" value="YscD_cytoplasmic_dom"/>
</dbReference>
<dbReference type="InterPro" id="IPR000253">
    <property type="entry name" value="FHA_dom"/>
</dbReference>
<dbReference type="GO" id="GO:0005694">
    <property type="term" value="C:chromosome"/>
    <property type="evidence" value="ECO:0007669"/>
    <property type="project" value="TreeGrafter"/>
</dbReference>
<feature type="region of interest" description="Disordered" evidence="7">
    <location>
        <begin position="725"/>
        <end position="771"/>
    </location>
</feature>
<dbReference type="Pfam" id="PF15276">
    <property type="entry name" value="PP1_bind"/>
    <property type="match status" value="1"/>
</dbReference>
<dbReference type="Pfam" id="PF16697">
    <property type="entry name" value="Yop-YscD_cpl"/>
    <property type="match status" value="1"/>
</dbReference>
<dbReference type="InParanoid" id="A0A4W3HTZ3"/>
<evidence type="ECO:0000313" key="9">
    <source>
        <dbReference type="Ensembl" id="ENSCMIP00000012584.1"/>
    </source>
</evidence>